<dbReference type="CDD" id="cd03391">
    <property type="entry name" value="PAP2_containing_2_like"/>
    <property type="match status" value="1"/>
</dbReference>
<evidence type="ECO:0000256" key="1">
    <source>
        <dbReference type="SAM" id="Phobius"/>
    </source>
</evidence>
<dbReference type="PANTHER" id="PTHR14969">
    <property type="entry name" value="SPHINGOSINE-1-PHOSPHATE PHOSPHOHYDROLASE"/>
    <property type="match status" value="1"/>
</dbReference>
<keyword evidence="4" id="KW-1185">Reference proteome</keyword>
<keyword evidence="1" id="KW-1133">Transmembrane helix</keyword>
<dbReference type="SUPFAM" id="SSF48317">
    <property type="entry name" value="Acid phosphatase/Vanadium-dependent haloperoxidase"/>
    <property type="match status" value="1"/>
</dbReference>
<name>A0A1J1IG68_9DIPT</name>
<dbReference type="SMART" id="SM00014">
    <property type="entry name" value="acidPPc"/>
    <property type="match status" value="1"/>
</dbReference>
<feature type="domain" description="Phosphatidic acid phosphatase type 2/haloperoxidase" evidence="2">
    <location>
        <begin position="89"/>
        <end position="198"/>
    </location>
</feature>
<dbReference type="EMBL" id="CVRI01000048">
    <property type="protein sequence ID" value="CRK98762.1"/>
    <property type="molecule type" value="Genomic_DNA"/>
</dbReference>
<dbReference type="InterPro" id="IPR036938">
    <property type="entry name" value="PAP2/HPO_sf"/>
</dbReference>
<accession>A0A1J1IG68</accession>
<dbReference type="Gene3D" id="1.20.144.10">
    <property type="entry name" value="Phosphatidic acid phosphatase type 2/haloperoxidase"/>
    <property type="match status" value="1"/>
</dbReference>
<dbReference type="OrthoDB" id="10266771at2759"/>
<gene>
    <name evidence="3" type="ORF">CLUMA_CG011928</name>
</gene>
<dbReference type="Proteomes" id="UP000183832">
    <property type="component" value="Unassembled WGS sequence"/>
</dbReference>
<feature type="transmembrane region" description="Helical" evidence="1">
    <location>
        <begin position="93"/>
        <end position="111"/>
    </location>
</feature>
<dbReference type="PANTHER" id="PTHR14969:SF13">
    <property type="entry name" value="AT30094P"/>
    <property type="match status" value="1"/>
</dbReference>
<evidence type="ECO:0000259" key="2">
    <source>
        <dbReference type="SMART" id="SM00014"/>
    </source>
</evidence>
<evidence type="ECO:0000313" key="3">
    <source>
        <dbReference type="EMBL" id="CRK98762.1"/>
    </source>
</evidence>
<evidence type="ECO:0000313" key="4">
    <source>
        <dbReference type="Proteomes" id="UP000183832"/>
    </source>
</evidence>
<feature type="transmembrane region" description="Helical" evidence="1">
    <location>
        <begin position="178"/>
        <end position="202"/>
    </location>
</feature>
<keyword evidence="1" id="KW-0812">Transmembrane</keyword>
<feature type="transmembrane region" description="Helical" evidence="1">
    <location>
        <begin position="140"/>
        <end position="158"/>
    </location>
</feature>
<organism evidence="3 4">
    <name type="scientific">Clunio marinus</name>
    <dbReference type="NCBI Taxonomy" id="568069"/>
    <lineage>
        <taxon>Eukaryota</taxon>
        <taxon>Metazoa</taxon>
        <taxon>Ecdysozoa</taxon>
        <taxon>Arthropoda</taxon>
        <taxon>Hexapoda</taxon>
        <taxon>Insecta</taxon>
        <taxon>Pterygota</taxon>
        <taxon>Neoptera</taxon>
        <taxon>Endopterygota</taxon>
        <taxon>Diptera</taxon>
        <taxon>Nematocera</taxon>
        <taxon>Chironomoidea</taxon>
        <taxon>Chironomidae</taxon>
        <taxon>Clunio</taxon>
    </lineage>
</organism>
<dbReference type="InterPro" id="IPR000326">
    <property type="entry name" value="PAP2/HPO"/>
</dbReference>
<dbReference type="Pfam" id="PF01569">
    <property type="entry name" value="PAP2"/>
    <property type="match status" value="1"/>
</dbReference>
<sequence>MANAGRPAYINSDTRLEGEKRVVPGFLKNILKRDVELTKRFVSFLLNFVQIRSFKTHCKFLEWSCHGIVWLAGLIAFTYMFDNKDLYQMQVNLFMALIIDIFVVAIIKAIARRRRPSVNDDPFCIGPDVYSFPSGHASRASLLLGFFTCLFPFSYFVWPPLFAWWFSICISRLLLYRHHILDVVGGVFIGFFEAFIMAIIWIGPDTARSLIKWISDEKNIGNDAEII</sequence>
<proteinExistence type="predicted"/>
<keyword evidence="1" id="KW-0472">Membrane</keyword>
<dbReference type="AlphaFoldDB" id="A0A1J1IG68"/>
<feature type="transmembrane region" description="Helical" evidence="1">
    <location>
        <begin position="60"/>
        <end position="81"/>
    </location>
</feature>
<reference evidence="3 4" key="1">
    <citation type="submission" date="2015-04" db="EMBL/GenBank/DDBJ databases">
        <authorList>
            <person name="Syromyatnikov M.Y."/>
            <person name="Popov V.N."/>
        </authorList>
    </citation>
    <scope>NUCLEOTIDE SEQUENCE [LARGE SCALE GENOMIC DNA]</scope>
</reference>
<dbReference type="STRING" id="568069.A0A1J1IG68"/>
<protein>
    <submittedName>
        <fullName evidence="3">CLUMA_CG011928, isoform A</fullName>
    </submittedName>
</protein>
<dbReference type="GO" id="GO:0042392">
    <property type="term" value="F:sphingosine-1-phosphate phosphatase activity"/>
    <property type="evidence" value="ECO:0007669"/>
    <property type="project" value="TreeGrafter"/>
</dbReference>